<feature type="transmembrane region" description="Helical" evidence="2">
    <location>
        <begin position="158"/>
        <end position="177"/>
    </location>
</feature>
<evidence type="ECO:0000256" key="2">
    <source>
        <dbReference type="SAM" id="Phobius"/>
    </source>
</evidence>
<feature type="transmembrane region" description="Helical" evidence="2">
    <location>
        <begin position="84"/>
        <end position="106"/>
    </location>
</feature>
<feature type="compositionally biased region" description="Basic and acidic residues" evidence="1">
    <location>
        <begin position="1"/>
        <end position="14"/>
    </location>
</feature>
<reference evidence="3 4" key="1">
    <citation type="journal article" date="2019" name="Sci. Rep.">
        <title>A high-quality genome of Eragrostis curvula grass provides insights into Poaceae evolution and supports new strategies to enhance forage quality.</title>
        <authorList>
            <person name="Carballo J."/>
            <person name="Santos B.A.C.M."/>
            <person name="Zappacosta D."/>
            <person name="Garbus I."/>
            <person name="Selva J.P."/>
            <person name="Gallo C.A."/>
            <person name="Diaz A."/>
            <person name="Albertini E."/>
            <person name="Caccamo M."/>
            <person name="Echenique V."/>
        </authorList>
    </citation>
    <scope>NUCLEOTIDE SEQUENCE [LARGE SCALE GENOMIC DNA]</scope>
    <source>
        <strain evidence="4">cv. Victoria</strain>
        <tissue evidence="3">Leaf</tissue>
    </source>
</reference>
<dbReference type="OrthoDB" id="676272at2759"/>
<feature type="transmembrane region" description="Helical" evidence="2">
    <location>
        <begin position="331"/>
        <end position="349"/>
    </location>
</feature>
<dbReference type="AlphaFoldDB" id="A0A5J9TAJ1"/>
<feature type="region of interest" description="Disordered" evidence="1">
    <location>
        <begin position="363"/>
        <end position="385"/>
    </location>
</feature>
<dbReference type="Gramene" id="TVU07968">
    <property type="protein sequence ID" value="TVU07968"/>
    <property type="gene ID" value="EJB05_41349"/>
</dbReference>
<feature type="transmembrane region" description="Helical" evidence="2">
    <location>
        <begin position="232"/>
        <end position="254"/>
    </location>
</feature>
<evidence type="ECO:0000313" key="4">
    <source>
        <dbReference type="Proteomes" id="UP000324897"/>
    </source>
</evidence>
<gene>
    <name evidence="3" type="ORF">EJB05_41349</name>
</gene>
<feature type="transmembrane region" description="Helical" evidence="2">
    <location>
        <begin position="304"/>
        <end position="325"/>
    </location>
</feature>
<proteinExistence type="predicted"/>
<sequence>MGDEIDHQVQDGDGHQQVPTVELMPIENPREASLSPQTDGPNVAGATPPTTTAGVASNTPASENEIEKGSTGSEQRRTAKDIEFGAVVAVFSFAVMLTGFFLSPTAAKATAESWRLDVLMLLAFASFIIGFSFMLLSMQLLGAPEIRVPKFHRIISKCLFYACSVLPALTLVGLLVLMPFKPYVYVGLAVLAVLAVPVAILHCYVSHRTAGEEPDDAAELLQKQQDQMEASFKITAAMAASSFAGLVGMLFGVYKQSGAAITGGVHVAIMFMFSTAVVSMLLMMLSMKVLEINNTSLRSSIVRVIRYANMVLLCSLAVAALSAAFVILQCYVLAAFVSLAVAGIVHFIIQNCTTAQAEAEADRVDQHQGRQAGSSNNAGNSSNSNQETRLKWLADIGSKVTAYSLGGVMAIFGGFLGDGDNSHDKMVAIRICMFLLTSAFASGLGLMLLTTRCGGSAHRVGFKAATSILSWSAMGLLAAAALAIYGVEVMKS</sequence>
<feature type="transmembrane region" description="Helical" evidence="2">
    <location>
        <begin position="461"/>
        <end position="487"/>
    </location>
</feature>
<feature type="transmembrane region" description="Helical" evidence="2">
    <location>
        <begin position="428"/>
        <end position="449"/>
    </location>
</feature>
<organism evidence="3 4">
    <name type="scientific">Eragrostis curvula</name>
    <name type="common">weeping love grass</name>
    <dbReference type="NCBI Taxonomy" id="38414"/>
    <lineage>
        <taxon>Eukaryota</taxon>
        <taxon>Viridiplantae</taxon>
        <taxon>Streptophyta</taxon>
        <taxon>Embryophyta</taxon>
        <taxon>Tracheophyta</taxon>
        <taxon>Spermatophyta</taxon>
        <taxon>Magnoliopsida</taxon>
        <taxon>Liliopsida</taxon>
        <taxon>Poales</taxon>
        <taxon>Poaceae</taxon>
        <taxon>PACMAD clade</taxon>
        <taxon>Chloridoideae</taxon>
        <taxon>Eragrostideae</taxon>
        <taxon>Eragrostidinae</taxon>
        <taxon>Eragrostis</taxon>
    </lineage>
</organism>
<keyword evidence="2" id="KW-0812">Transmembrane</keyword>
<feature type="transmembrane region" description="Helical" evidence="2">
    <location>
        <begin position="183"/>
        <end position="205"/>
    </location>
</feature>
<evidence type="ECO:0000256" key="1">
    <source>
        <dbReference type="SAM" id="MobiDB-lite"/>
    </source>
</evidence>
<accession>A0A5J9TAJ1</accession>
<keyword evidence="2" id="KW-0472">Membrane</keyword>
<feature type="transmembrane region" description="Helical" evidence="2">
    <location>
        <begin position="260"/>
        <end position="283"/>
    </location>
</feature>
<dbReference type="Proteomes" id="UP000324897">
    <property type="component" value="Chromosome 3"/>
</dbReference>
<keyword evidence="4" id="KW-1185">Reference proteome</keyword>
<feature type="transmembrane region" description="Helical" evidence="2">
    <location>
        <begin position="118"/>
        <end position="137"/>
    </location>
</feature>
<feature type="region of interest" description="Disordered" evidence="1">
    <location>
        <begin position="1"/>
        <end position="75"/>
    </location>
</feature>
<feature type="compositionally biased region" description="Low complexity" evidence="1">
    <location>
        <begin position="43"/>
        <end position="56"/>
    </location>
</feature>
<evidence type="ECO:0000313" key="3">
    <source>
        <dbReference type="EMBL" id="TVU07968.1"/>
    </source>
</evidence>
<feature type="non-terminal residue" evidence="3">
    <location>
        <position position="1"/>
    </location>
</feature>
<feature type="transmembrane region" description="Helical" evidence="2">
    <location>
        <begin position="400"/>
        <end position="416"/>
    </location>
</feature>
<feature type="compositionally biased region" description="Low complexity" evidence="1">
    <location>
        <begin position="372"/>
        <end position="385"/>
    </location>
</feature>
<comment type="caution">
    <text evidence="3">The sequence shown here is derived from an EMBL/GenBank/DDBJ whole genome shotgun (WGS) entry which is preliminary data.</text>
</comment>
<dbReference type="EMBL" id="RWGY01000039">
    <property type="protein sequence ID" value="TVU07968.1"/>
    <property type="molecule type" value="Genomic_DNA"/>
</dbReference>
<name>A0A5J9TAJ1_9POAL</name>
<protein>
    <submittedName>
        <fullName evidence="3">Uncharacterized protein</fullName>
    </submittedName>
</protein>
<keyword evidence="2" id="KW-1133">Transmembrane helix</keyword>